<reference evidence="2" key="1">
    <citation type="journal article" date="2008" name="Appl. Environ. Microbiol.">
        <title>Characterization of replication and conjugation of Streptomyces circular plasmids pFP1 and pFP11 and their ability to propagate in linear mode with artificially attached telomeres.</title>
        <authorList>
            <person name="Zhang R."/>
            <person name="Zeng A."/>
            <person name="Fang P."/>
            <person name="Qin Z."/>
        </authorList>
    </citation>
    <scope>NUCLEOTIDE SEQUENCE</scope>
    <source>
        <strain evidence="2">F11</strain>
        <plasmid evidence="2">pFP11</plasmid>
    </source>
</reference>
<name>Q58IP5_9ACTN</name>
<keyword evidence="2" id="KW-0614">Plasmid</keyword>
<evidence type="ECO:0000313" key="2">
    <source>
        <dbReference type="EMBL" id="AAX51338.1"/>
    </source>
</evidence>
<feature type="region of interest" description="Disordered" evidence="1">
    <location>
        <begin position="118"/>
        <end position="139"/>
    </location>
</feature>
<organism evidence="2">
    <name type="scientific">Streptomyces sp. F11</name>
    <dbReference type="NCBI Taxonomy" id="319318"/>
    <lineage>
        <taxon>Bacteria</taxon>
        <taxon>Bacillati</taxon>
        <taxon>Actinomycetota</taxon>
        <taxon>Actinomycetes</taxon>
        <taxon>Kitasatosporales</taxon>
        <taxon>Streptomycetaceae</taxon>
        <taxon>Streptomyces</taxon>
    </lineage>
</organism>
<geneLocation type="plasmid" evidence="2">
    <name>pFP11</name>
</geneLocation>
<sequence length="139" mass="14136">MGPCHVRRRGPSPCGGHLADGMVVGRDMELGQAGPGVEERAAAVADAVCELVDAVTPRTWSTGAVEDAADAIDMLAEALAAIDPEAARILAALPAATARLRHGLAQASAEDVLEVPAPTSGRARRRGLGPGWKGVRATG</sequence>
<dbReference type="EMBL" id="AY943952">
    <property type="protein sequence ID" value="AAX51338.1"/>
    <property type="molecule type" value="Genomic_DNA"/>
</dbReference>
<gene>
    <name evidence="2" type="ORF">pFP11.34</name>
</gene>
<evidence type="ECO:0000256" key="1">
    <source>
        <dbReference type="SAM" id="MobiDB-lite"/>
    </source>
</evidence>
<protein>
    <submittedName>
        <fullName evidence="2">Uncharacterized protein</fullName>
    </submittedName>
</protein>
<accession>Q58IP5</accession>
<dbReference type="AlphaFoldDB" id="Q58IP5"/>
<proteinExistence type="predicted"/>